<reference evidence="1" key="1">
    <citation type="journal article" date="2020" name="Stud. Mycol.">
        <title>101 Dothideomycetes genomes: a test case for predicting lifestyles and emergence of pathogens.</title>
        <authorList>
            <person name="Haridas S."/>
            <person name="Albert R."/>
            <person name="Binder M."/>
            <person name="Bloem J."/>
            <person name="Labutti K."/>
            <person name="Salamov A."/>
            <person name="Andreopoulos B."/>
            <person name="Baker S."/>
            <person name="Barry K."/>
            <person name="Bills G."/>
            <person name="Bluhm B."/>
            <person name="Cannon C."/>
            <person name="Castanera R."/>
            <person name="Culley D."/>
            <person name="Daum C."/>
            <person name="Ezra D."/>
            <person name="Gonzalez J."/>
            <person name="Henrissat B."/>
            <person name="Kuo A."/>
            <person name="Liang C."/>
            <person name="Lipzen A."/>
            <person name="Lutzoni F."/>
            <person name="Magnuson J."/>
            <person name="Mondo S."/>
            <person name="Nolan M."/>
            <person name="Ohm R."/>
            <person name="Pangilinan J."/>
            <person name="Park H.-J."/>
            <person name="Ramirez L."/>
            <person name="Alfaro M."/>
            <person name="Sun H."/>
            <person name="Tritt A."/>
            <person name="Yoshinaga Y."/>
            <person name="Zwiers L.-H."/>
            <person name="Turgeon B."/>
            <person name="Goodwin S."/>
            <person name="Spatafora J."/>
            <person name="Crous P."/>
            <person name="Grigoriev I."/>
        </authorList>
    </citation>
    <scope>NUCLEOTIDE SEQUENCE</scope>
    <source>
        <strain evidence="1">CBS 110217</strain>
    </source>
</reference>
<evidence type="ECO:0000313" key="1">
    <source>
        <dbReference type="EMBL" id="KAF2034983.1"/>
    </source>
</evidence>
<organism evidence="1 2">
    <name type="scientific">Setomelanomma holmii</name>
    <dbReference type="NCBI Taxonomy" id="210430"/>
    <lineage>
        <taxon>Eukaryota</taxon>
        <taxon>Fungi</taxon>
        <taxon>Dikarya</taxon>
        <taxon>Ascomycota</taxon>
        <taxon>Pezizomycotina</taxon>
        <taxon>Dothideomycetes</taxon>
        <taxon>Pleosporomycetidae</taxon>
        <taxon>Pleosporales</taxon>
        <taxon>Pleosporineae</taxon>
        <taxon>Phaeosphaeriaceae</taxon>
        <taxon>Setomelanomma</taxon>
    </lineage>
</organism>
<dbReference type="InterPro" id="IPR029058">
    <property type="entry name" value="AB_hydrolase_fold"/>
</dbReference>
<evidence type="ECO:0008006" key="3">
    <source>
        <dbReference type="Google" id="ProtNLM"/>
    </source>
</evidence>
<keyword evidence="2" id="KW-1185">Reference proteome</keyword>
<dbReference type="Gene3D" id="3.40.50.1820">
    <property type="entry name" value="alpha/beta hydrolase"/>
    <property type="match status" value="1"/>
</dbReference>
<dbReference type="SUPFAM" id="SSF53474">
    <property type="entry name" value="alpha/beta-Hydrolases"/>
    <property type="match status" value="1"/>
</dbReference>
<dbReference type="OrthoDB" id="408631at2759"/>
<protein>
    <recommendedName>
        <fullName evidence="3">Carboxylesterase type B domain-containing protein</fullName>
    </recommendedName>
</protein>
<sequence length="140" mass="15201">MAQNTTEEFLHVILSQIYPSGRPDGLLEALLKAYPLGEAGMETEVGRIDRILTTVLGQCRIKFVAADSASVVIPTWRYFFDAGFPNSQLFKGSGAYHAVELEMVFGTYNTTAALPCQKNVSAAMQKAWAEAAQDPTRGPG</sequence>
<accession>A0A9P4LR69</accession>
<gene>
    <name evidence="1" type="ORF">EK21DRAFT_107613</name>
</gene>
<name>A0A9P4LR69_9PLEO</name>
<dbReference type="Proteomes" id="UP000799777">
    <property type="component" value="Unassembled WGS sequence"/>
</dbReference>
<evidence type="ECO:0000313" key="2">
    <source>
        <dbReference type="Proteomes" id="UP000799777"/>
    </source>
</evidence>
<proteinExistence type="predicted"/>
<comment type="caution">
    <text evidence="1">The sequence shown here is derived from an EMBL/GenBank/DDBJ whole genome shotgun (WGS) entry which is preliminary data.</text>
</comment>
<dbReference type="EMBL" id="ML978159">
    <property type="protein sequence ID" value="KAF2034983.1"/>
    <property type="molecule type" value="Genomic_DNA"/>
</dbReference>
<dbReference type="AlphaFoldDB" id="A0A9P4LR69"/>